<keyword evidence="2" id="KW-1185">Reference proteome</keyword>
<protein>
    <submittedName>
        <fullName evidence="1">Uncharacterized protein</fullName>
    </submittedName>
</protein>
<proteinExistence type="predicted"/>
<dbReference type="STRING" id="187330.AMS58_06835"/>
<reference evidence="1 2" key="1">
    <citation type="submission" date="2015-08" db="EMBL/GenBank/DDBJ databases">
        <title>Draft Genome Sequence of Pseudoalteromonas porphyrae UCD-SED14.</title>
        <authorList>
            <person name="Coil D.A."/>
            <person name="Jospin G."/>
            <person name="Lee R.D."/>
            <person name="Eisen J.A."/>
        </authorList>
    </citation>
    <scope>NUCLEOTIDE SEQUENCE [LARGE SCALE GENOMIC DNA]</scope>
    <source>
        <strain evidence="1 2">UCD-SED14</strain>
    </source>
</reference>
<gene>
    <name evidence="1" type="ORF">ADS77_13635</name>
</gene>
<dbReference type="EMBL" id="LHPH01000015">
    <property type="protein sequence ID" value="KPH61986.1"/>
    <property type="molecule type" value="Genomic_DNA"/>
</dbReference>
<evidence type="ECO:0000313" key="2">
    <source>
        <dbReference type="Proteomes" id="UP000037848"/>
    </source>
</evidence>
<sequence>MLAASDLHQQGDIWQSDAQRVLYAQLCNAFYAREINRLTHELNESRLRKTLKSLPYYVECAATHIVNGQVPFQLDPQNGCWLEKQTAHPPDEKKNGTFYQTDKKTGLIVPLLVNNDNHTRVAIDSIDQVSDNKLHCNEHGWFDCAGRSLDGLAVVLLKPSKATMAAACCGHQWHFAKRCTPRTLSLREMLLAGNINWRNLKRPYVHVKKI</sequence>
<dbReference type="AlphaFoldDB" id="A0A0N1EJ87"/>
<dbReference type="OrthoDB" id="6321522at2"/>
<evidence type="ECO:0000313" key="1">
    <source>
        <dbReference type="EMBL" id="KPH61986.1"/>
    </source>
</evidence>
<name>A0A0N1EJ87_9GAMM</name>
<accession>A0A0N1EJ87</accession>
<dbReference type="Proteomes" id="UP000037848">
    <property type="component" value="Unassembled WGS sequence"/>
</dbReference>
<comment type="caution">
    <text evidence="1">The sequence shown here is derived from an EMBL/GenBank/DDBJ whole genome shotgun (WGS) entry which is preliminary data.</text>
</comment>
<organism evidence="1 2">
    <name type="scientific">Pseudoalteromonas porphyrae</name>
    <dbReference type="NCBI Taxonomy" id="187330"/>
    <lineage>
        <taxon>Bacteria</taxon>
        <taxon>Pseudomonadati</taxon>
        <taxon>Pseudomonadota</taxon>
        <taxon>Gammaproteobacteria</taxon>
        <taxon>Alteromonadales</taxon>
        <taxon>Pseudoalteromonadaceae</taxon>
        <taxon>Pseudoalteromonas</taxon>
    </lineage>
</organism>
<dbReference type="PATRIC" id="fig|187330.3.peg.1158"/>